<feature type="transmembrane region" description="Helical" evidence="2">
    <location>
        <begin position="267"/>
        <end position="285"/>
    </location>
</feature>
<accession>A0ABU1K5J9</accession>
<keyword evidence="1" id="KW-0175">Coiled coil</keyword>
<evidence type="ECO:0000313" key="5">
    <source>
        <dbReference type="Proteomes" id="UP001257659"/>
    </source>
</evidence>
<feature type="domain" description="DUF4350" evidence="3">
    <location>
        <begin position="39"/>
        <end position="233"/>
    </location>
</feature>
<keyword evidence="2" id="KW-1133">Transmembrane helix</keyword>
<protein>
    <recommendedName>
        <fullName evidence="3">DUF4350 domain-containing protein</fullName>
    </recommendedName>
</protein>
<organism evidence="4 5">
    <name type="scientific">Mesonia maritima</name>
    <dbReference type="NCBI Taxonomy" id="1793873"/>
    <lineage>
        <taxon>Bacteria</taxon>
        <taxon>Pseudomonadati</taxon>
        <taxon>Bacteroidota</taxon>
        <taxon>Flavobacteriia</taxon>
        <taxon>Flavobacteriales</taxon>
        <taxon>Flavobacteriaceae</taxon>
        <taxon>Mesonia</taxon>
    </lineage>
</organism>
<dbReference type="Pfam" id="PF14258">
    <property type="entry name" value="DUF4350"/>
    <property type="match status" value="1"/>
</dbReference>
<gene>
    <name evidence="4" type="ORF">GGR31_001507</name>
</gene>
<evidence type="ECO:0000313" key="4">
    <source>
        <dbReference type="EMBL" id="MDR6300864.1"/>
    </source>
</evidence>
<dbReference type="EMBL" id="JAVDQA010000003">
    <property type="protein sequence ID" value="MDR6300864.1"/>
    <property type="molecule type" value="Genomic_DNA"/>
</dbReference>
<proteinExistence type="predicted"/>
<dbReference type="RefSeq" id="WP_309727758.1">
    <property type="nucleotide sequence ID" value="NZ_JAVDQA010000003.1"/>
</dbReference>
<reference evidence="4 5" key="1">
    <citation type="submission" date="2023-07" db="EMBL/GenBank/DDBJ databases">
        <title>Genomic Encyclopedia of Type Strains, Phase IV (KMG-IV): sequencing the most valuable type-strain genomes for metagenomic binning, comparative biology and taxonomic classification.</title>
        <authorList>
            <person name="Goeker M."/>
        </authorList>
    </citation>
    <scope>NUCLEOTIDE SEQUENCE [LARGE SCALE GENOMIC DNA]</scope>
    <source>
        <strain evidence="4 5">DSM 102814</strain>
    </source>
</reference>
<keyword evidence="2" id="KW-0812">Transmembrane</keyword>
<dbReference type="InterPro" id="IPR025646">
    <property type="entry name" value="DUF4350"/>
</dbReference>
<feature type="coiled-coil region" evidence="1">
    <location>
        <begin position="373"/>
        <end position="400"/>
    </location>
</feature>
<evidence type="ECO:0000256" key="1">
    <source>
        <dbReference type="SAM" id="Coils"/>
    </source>
</evidence>
<dbReference type="Proteomes" id="UP001257659">
    <property type="component" value="Unassembled WGS sequence"/>
</dbReference>
<comment type="caution">
    <text evidence="4">The sequence shown here is derived from an EMBL/GenBank/DDBJ whole genome shotgun (WGS) entry which is preliminary data.</text>
</comment>
<evidence type="ECO:0000259" key="3">
    <source>
        <dbReference type="Pfam" id="PF14258"/>
    </source>
</evidence>
<sequence>MSKNYKITLGSLILLLALLVYFEASKPEPVNWFPSYSENDKIPLGTYVFYENLSEKADDLRPMEKPPYTYLNDSLEKGTYFFISHSLYFDNAELNELLNWVSTGNTVFLAANDFKGKLLDTLHIEQRARVQTSDLESHPHFNLVNPDLKNAEAFEFSHDKNFMFFREIDTASQTVLGVGNLKDEDQNVIKKPLVNFIKAPFGEGKIYLHSSPEVFSNYFLLTEKNYQYTENLLAYLDLKQPLFWDKNYKLGKTIHTSPLYILLNSKYLKWAYYFTIIGVILFILFEGKRKQKSIKVVKPLKNQTYDYTRTIAGMYLDKKDHKAIADKQIDYFLYFIRTKLRTDTHQLDQDFYNTLAERTNYTVEEVESLFQYIINIQQQKQITKNELIELNKKITSFKKNA</sequence>
<evidence type="ECO:0000256" key="2">
    <source>
        <dbReference type="SAM" id="Phobius"/>
    </source>
</evidence>
<keyword evidence="2" id="KW-0472">Membrane</keyword>
<keyword evidence="5" id="KW-1185">Reference proteome</keyword>
<name>A0ABU1K5J9_9FLAO</name>